<sequence>MRQGPLSLLFAALLLSQPLQAEEAAPISPENTVPAIASPDATALAALEQRLAESEQQRAELASQLQNNAGERESAQLSRLRQENQRLKLQLNQALAEQPPQLLGEQQQWFAAGGGVGLLGVLLGVLLRGRRKARREWLN</sequence>
<feature type="chain" id="PRO_5017205570" description="Translation initiation factor 2" evidence="3">
    <location>
        <begin position="22"/>
        <end position="139"/>
    </location>
</feature>
<accession>A0A385Z4B4</accession>
<evidence type="ECO:0000313" key="5">
    <source>
        <dbReference type="Proteomes" id="UP000265560"/>
    </source>
</evidence>
<evidence type="ECO:0000313" key="4">
    <source>
        <dbReference type="EMBL" id="AYC33574.1"/>
    </source>
</evidence>
<feature type="region of interest" description="Disordered" evidence="1">
    <location>
        <begin position="57"/>
        <end position="78"/>
    </location>
</feature>
<keyword evidence="3" id="KW-0732">Signal</keyword>
<keyword evidence="2" id="KW-0472">Membrane</keyword>
<name>A0A385Z4B4_9PSED</name>
<dbReference type="Proteomes" id="UP000265560">
    <property type="component" value="Chromosome"/>
</dbReference>
<dbReference type="EMBL" id="CP032419">
    <property type="protein sequence ID" value="AYC33574.1"/>
    <property type="molecule type" value="Genomic_DNA"/>
</dbReference>
<evidence type="ECO:0000256" key="3">
    <source>
        <dbReference type="SAM" id="SignalP"/>
    </source>
</evidence>
<evidence type="ECO:0000256" key="2">
    <source>
        <dbReference type="SAM" id="Phobius"/>
    </source>
</evidence>
<keyword evidence="2" id="KW-0812">Transmembrane</keyword>
<protein>
    <recommendedName>
        <fullName evidence="6">Translation initiation factor 2</fullName>
    </recommendedName>
</protein>
<keyword evidence="5" id="KW-1185">Reference proteome</keyword>
<reference evidence="5" key="1">
    <citation type="submission" date="2018-09" db="EMBL/GenBank/DDBJ databases">
        <authorList>
            <person name="Zhu H."/>
        </authorList>
    </citation>
    <scope>NUCLEOTIDE SEQUENCE [LARGE SCALE GENOMIC DNA]</scope>
    <source>
        <strain evidence="5">K2W31S-8</strain>
    </source>
</reference>
<feature type="signal peptide" evidence="3">
    <location>
        <begin position="1"/>
        <end position="21"/>
    </location>
</feature>
<keyword evidence="2" id="KW-1133">Transmembrane helix</keyword>
<organism evidence="4 5">
    <name type="scientific">Pseudomonas cavernae</name>
    <dbReference type="NCBI Taxonomy" id="2320867"/>
    <lineage>
        <taxon>Bacteria</taxon>
        <taxon>Pseudomonadati</taxon>
        <taxon>Pseudomonadota</taxon>
        <taxon>Gammaproteobacteria</taxon>
        <taxon>Pseudomonadales</taxon>
        <taxon>Pseudomonadaceae</taxon>
        <taxon>Pseudomonas</taxon>
    </lineage>
</organism>
<evidence type="ECO:0000256" key="1">
    <source>
        <dbReference type="SAM" id="MobiDB-lite"/>
    </source>
</evidence>
<dbReference type="RefSeq" id="WP_119894229.1">
    <property type="nucleotide sequence ID" value="NZ_CP032419.1"/>
</dbReference>
<dbReference type="OrthoDB" id="7030625at2"/>
<dbReference type="AlphaFoldDB" id="A0A385Z4B4"/>
<feature type="transmembrane region" description="Helical" evidence="2">
    <location>
        <begin position="109"/>
        <end position="127"/>
    </location>
</feature>
<evidence type="ECO:0008006" key="6">
    <source>
        <dbReference type="Google" id="ProtNLM"/>
    </source>
</evidence>
<gene>
    <name evidence="4" type="ORF">D3880_14955</name>
</gene>
<proteinExistence type="predicted"/>
<dbReference type="KEGG" id="pcav:D3880_14955"/>